<proteinExistence type="predicted"/>
<dbReference type="AlphaFoldDB" id="A0AAE1CUN5"/>
<sequence length="80" mass="8539">MVVLLISLAAQNFQGDKKLATSCRSLMYHLCPCPSSALAKPTKESNSYISSVASVPGVRAVALTFISSLFQSDDLDSYHG</sequence>
<name>A0AAE1CUN5_9GAST</name>
<dbReference type="Proteomes" id="UP001283361">
    <property type="component" value="Unassembled WGS sequence"/>
</dbReference>
<keyword evidence="2" id="KW-1185">Reference proteome</keyword>
<dbReference type="EMBL" id="JAWDGP010006701">
    <property type="protein sequence ID" value="KAK3736580.1"/>
    <property type="molecule type" value="Genomic_DNA"/>
</dbReference>
<protein>
    <submittedName>
        <fullName evidence="1">Uncharacterized protein</fullName>
    </submittedName>
</protein>
<organism evidence="1 2">
    <name type="scientific">Elysia crispata</name>
    <name type="common">lettuce slug</name>
    <dbReference type="NCBI Taxonomy" id="231223"/>
    <lineage>
        <taxon>Eukaryota</taxon>
        <taxon>Metazoa</taxon>
        <taxon>Spiralia</taxon>
        <taxon>Lophotrochozoa</taxon>
        <taxon>Mollusca</taxon>
        <taxon>Gastropoda</taxon>
        <taxon>Heterobranchia</taxon>
        <taxon>Euthyneura</taxon>
        <taxon>Panpulmonata</taxon>
        <taxon>Sacoglossa</taxon>
        <taxon>Placobranchoidea</taxon>
        <taxon>Plakobranchidae</taxon>
        <taxon>Elysia</taxon>
    </lineage>
</organism>
<evidence type="ECO:0000313" key="1">
    <source>
        <dbReference type="EMBL" id="KAK3736580.1"/>
    </source>
</evidence>
<reference evidence="1" key="1">
    <citation type="journal article" date="2023" name="G3 (Bethesda)">
        <title>A reference genome for the long-term kleptoplast-retaining sea slug Elysia crispata morphotype clarki.</title>
        <authorList>
            <person name="Eastman K.E."/>
            <person name="Pendleton A.L."/>
            <person name="Shaikh M.A."/>
            <person name="Suttiyut T."/>
            <person name="Ogas R."/>
            <person name="Tomko P."/>
            <person name="Gavelis G."/>
            <person name="Widhalm J.R."/>
            <person name="Wisecaver J.H."/>
        </authorList>
    </citation>
    <scope>NUCLEOTIDE SEQUENCE</scope>
    <source>
        <strain evidence="1">ECLA1</strain>
    </source>
</reference>
<accession>A0AAE1CUN5</accession>
<gene>
    <name evidence="1" type="ORF">RRG08_049721</name>
</gene>
<comment type="caution">
    <text evidence="1">The sequence shown here is derived from an EMBL/GenBank/DDBJ whole genome shotgun (WGS) entry which is preliminary data.</text>
</comment>
<evidence type="ECO:0000313" key="2">
    <source>
        <dbReference type="Proteomes" id="UP001283361"/>
    </source>
</evidence>